<evidence type="ECO:0000313" key="2">
    <source>
        <dbReference type="EMBL" id="KAG7086950.1"/>
    </source>
</evidence>
<protein>
    <recommendedName>
        <fullName evidence="4">F-box domain-containing protein</fullName>
    </recommendedName>
</protein>
<dbReference type="Proteomes" id="UP001049176">
    <property type="component" value="Chromosome 10"/>
</dbReference>
<gene>
    <name evidence="2" type="ORF">E1B28_002867</name>
</gene>
<dbReference type="InterPro" id="IPR032675">
    <property type="entry name" value="LRR_dom_sf"/>
</dbReference>
<accession>A0A9P7RPI7</accession>
<dbReference type="Gene3D" id="1.20.1280.50">
    <property type="match status" value="1"/>
</dbReference>
<dbReference type="SUPFAM" id="SSF52047">
    <property type="entry name" value="RNI-like"/>
    <property type="match status" value="1"/>
</dbReference>
<dbReference type="AlphaFoldDB" id="A0A9P7RPI7"/>
<keyword evidence="3" id="KW-1185">Reference proteome</keyword>
<reference evidence="2" key="1">
    <citation type="journal article" date="2021" name="Genome Biol. Evol.">
        <title>The assembled and annotated genome of the fairy-ring fungus Marasmius oreades.</title>
        <authorList>
            <person name="Hiltunen M."/>
            <person name="Ament-Velasquez S.L."/>
            <person name="Johannesson H."/>
        </authorList>
    </citation>
    <scope>NUCLEOTIDE SEQUENCE</scope>
    <source>
        <strain evidence="2">03SP1</strain>
    </source>
</reference>
<dbReference type="EMBL" id="CM032190">
    <property type="protein sequence ID" value="KAG7086950.1"/>
    <property type="molecule type" value="Genomic_DNA"/>
</dbReference>
<evidence type="ECO:0000256" key="1">
    <source>
        <dbReference type="SAM" id="Coils"/>
    </source>
</evidence>
<evidence type="ECO:0000313" key="3">
    <source>
        <dbReference type="Proteomes" id="UP001049176"/>
    </source>
</evidence>
<dbReference type="KEGG" id="more:E1B28_002867"/>
<evidence type="ECO:0008006" key="4">
    <source>
        <dbReference type="Google" id="ProtNLM"/>
    </source>
</evidence>
<comment type="caution">
    <text evidence="2">The sequence shown here is derived from an EMBL/GenBank/DDBJ whole genome shotgun (WGS) entry which is preliminary data.</text>
</comment>
<dbReference type="Gene3D" id="3.80.10.10">
    <property type="entry name" value="Ribonuclease Inhibitor"/>
    <property type="match status" value="1"/>
</dbReference>
<sequence>MSKPLVLCERCNEPFTPGCPVQNLPPLSKSHFRSSNFPLNPENLTEILSNITEEEHQLQTLLCRITHAKQTLEDLERHKTHLETRLSERRSLLTTSRRIPTEIWTEIFSLCIPSAGHHLSISEFEWNGVQSVPYTLSHVCTRWRDIIASFPALWSSIWINLYCLDRNITPLLSSYFGLSSKGKGPQVYVQFQKGSVSDWVQWKNQSTYIDCLRDGPWTPYSEKAFSFILAHSARFRTFSVRDVDVSIRPALPLPVYEPDELGERHSHRLSFPLLESLTFNADISSDSPPSWLCDAIKTSPDLQVLKLDSTTGRFGRLGSTTVSDLLSSLPIKTLEIGNISLFERQLVDLINLLPSLHNLEVLQVDGIQRSSSTLYPILATATNRSLKSLTLGFGNPTPNDVVYSLLESVDLPSLESLEFKGYAQRLDGSVLPLFQKFGGLRNLSLSLSIHPDDDEDDGASEGLSIHYILRAVPRLESLNVSIKGGGGRREGRACIATFFDSFARDEVLGSHLRKLNITELDAVLTSSVAECVVSSLETRAAAGSDLGEVRLVFGGWRYADMNLITSTTGTESGIGERFRVIEERCRIKCAFFYTSWGSRSFVFGSKTLDE</sequence>
<keyword evidence="1" id="KW-0175">Coiled coil</keyword>
<name>A0A9P7RPI7_9AGAR</name>
<dbReference type="RefSeq" id="XP_043003421.1">
    <property type="nucleotide sequence ID" value="XM_043159815.1"/>
</dbReference>
<dbReference type="GeneID" id="66071943"/>
<feature type="coiled-coil region" evidence="1">
    <location>
        <begin position="58"/>
        <end position="85"/>
    </location>
</feature>
<dbReference type="OrthoDB" id="2269034at2759"/>
<organism evidence="2 3">
    <name type="scientific">Marasmius oreades</name>
    <name type="common">fairy-ring Marasmius</name>
    <dbReference type="NCBI Taxonomy" id="181124"/>
    <lineage>
        <taxon>Eukaryota</taxon>
        <taxon>Fungi</taxon>
        <taxon>Dikarya</taxon>
        <taxon>Basidiomycota</taxon>
        <taxon>Agaricomycotina</taxon>
        <taxon>Agaricomycetes</taxon>
        <taxon>Agaricomycetidae</taxon>
        <taxon>Agaricales</taxon>
        <taxon>Marasmiineae</taxon>
        <taxon>Marasmiaceae</taxon>
        <taxon>Marasmius</taxon>
    </lineage>
</organism>
<proteinExistence type="predicted"/>